<dbReference type="PANTHER" id="PTHR43802:SF1">
    <property type="entry name" value="IP11341P-RELATED"/>
    <property type="match status" value="1"/>
</dbReference>
<dbReference type="PANTHER" id="PTHR43802">
    <property type="entry name" value="ENOYL-COA HYDRATASE"/>
    <property type="match status" value="1"/>
</dbReference>
<protein>
    <submittedName>
        <fullName evidence="2">Unannotated protein</fullName>
    </submittedName>
</protein>
<dbReference type="AlphaFoldDB" id="A0A6J7KDA4"/>
<accession>A0A6J7KDA4</accession>
<dbReference type="Pfam" id="PF00378">
    <property type="entry name" value="ECH_1"/>
    <property type="match status" value="1"/>
</dbReference>
<dbReference type="SUPFAM" id="SSF52096">
    <property type="entry name" value="ClpP/crotonase"/>
    <property type="match status" value="1"/>
</dbReference>
<dbReference type="Gene3D" id="3.90.226.10">
    <property type="entry name" value="2-enoyl-CoA Hydratase, Chain A, domain 1"/>
    <property type="match status" value="1"/>
</dbReference>
<evidence type="ECO:0000313" key="2">
    <source>
        <dbReference type="EMBL" id="CAB4952873.1"/>
    </source>
</evidence>
<reference evidence="2" key="1">
    <citation type="submission" date="2020-05" db="EMBL/GenBank/DDBJ databases">
        <authorList>
            <person name="Chiriac C."/>
            <person name="Salcher M."/>
            <person name="Ghai R."/>
            <person name="Kavagutti S V."/>
        </authorList>
    </citation>
    <scope>NUCLEOTIDE SEQUENCE</scope>
</reference>
<dbReference type="InterPro" id="IPR029045">
    <property type="entry name" value="ClpP/crotonase-like_dom_sf"/>
</dbReference>
<evidence type="ECO:0000256" key="1">
    <source>
        <dbReference type="ARBA" id="ARBA00005254"/>
    </source>
</evidence>
<sequence length="158" mass="16828">MSAFELVALDPTIDRVELRGRGRAFSSGGDLGEFGTAPDPITAHLIRTSRSVGLELDRHRDRITTFVHGTCVGAGVELPAFTHEVIAHSDTTFRLPEVAMGVVPGAGGTASIPRRIGRHRTAALALSGLLVDATTALRWGLVDRIDDASFTTEIEEPS</sequence>
<organism evidence="2">
    <name type="scientific">freshwater metagenome</name>
    <dbReference type="NCBI Taxonomy" id="449393"/>
    <lineage>
        <taxon>unclassified sequences</taxon>
        <taxon>metagenomes</taxon>
        <taxon>ecological metagenomes</taxon>
    </lineage>
</organism>
<comment type="similarity">
    <text evidence="1">Belongs to the enoyl-CoA hydratase/isomerase family.</text>
</comment>
<dbReference type="InterPro" id="IPR001753">
    <property type="entry name" value="Enoyl-CoA_hydra/iso"/>
</dbReference>
<dbReference type="CDD" id="cd06558">
    <property type="entry name" value="crotonase-like"/>
    <property type="match status" value="1"/>
</dbReference>
<dbReference type="EMBL" id="CAFBNC010000140">
    <property type="protein sequence ID" value="CAB4952873.1"/>
    <property type="molecule type" value="Genomic_DNA"/>
</dbReference>
<gene>
    <name evidence="2" type="ORF">UFOPK3733_01984</name>
</gene>
<proteinExistence type="inferred from homology"/>
<name>A0A6J7KDA4_9ZZZZ</name>